<protein>
    <submittedName>
        <fullName evidence="2">Uncharacterized protein</fullName>
    </submittedName>
</protein>
<feature type="non-terminal residue" evidence="2">
    <location>
        <position position="1"/>
    </location>
</feature>
<sequence>YPRPHSQPNYGYLSPPPLFPHHHGHTSFPPQAHSQPTHPLHTSYNIIPPFLKHPEFTERNFNMADHRYGYHVNDVSVKQEPRDITFDSSTCCETSGTCSTLTRPDLSSQHSPHEVVSHPYDSAMRYFYPDDSAYLSHFRDKHK</sequence>
<proteinExistence type="predicted"/>
<accession>A0A8S3YLA0</accession>
<dbReference type="Proteomes" id="UP000678393">
    <property type="component" value="Unassembled WGS sequence"/>
</dbReference>
<feature type="non-terminal residue" evidence="2">
    <location>
        <position position="143"/>
    </location>
</feature>
<evidence type="ECO:0000313" key="3">
    <source>
        <dbReference type="Proteomes" id="UP000678393"/>
    </source>
</evidence>
<reference evidence="2" key="1">
    <citation type="submission" date="2021-04" db="EMBL/GenBank/DDBJ databases">
        <authorList>
            <consortium name="Molecular Ecology Group"/>
        </authorList>
    </citation>
    <scope>NUCLEOTIDE SEQUENCE</scope>
</reference>
<feature type="region of interest" description="Disordered" evidence="1">
    <location>
        <begin position="1"/>
        <end position="41"/>
    </location>
</feature>
<dbReference type="OrthoDB" id="10658045at2759"/>
<gene>
    <name evidence="2" type="ORF">CUNI_LOCUS3435</name>
</gene>
<comment type="caution">
    <text evidence="2">The sequence shown here is derived from an EMBL/GenBank/DDBJ whole genome shotgun (WGS) entry which is preliminary data.</text>
</comment>
<dbReference type="EMBL" id="CAJHNH020000467">
    <property type="protein sequence ID" value="CAG5117877.1"/>
    <property type="molecule type" value="Genomic_DNA"/>
</dbReference>
<keyword evidence="3" id="KW-1185">Reference proteome</keyword>
<evidence type="ECO:0000256" key="1">
    <source>
        <dbReference type="SAM" id="MobiDB-lite"/>
    </source>
</evidence>
<organism evidence="2 3">
    <name type="scientific">Candidula unifasciata</name>
    <dbReference type="NCBI Taxonomy" id="100452"/>
    <lineage>
        <taxon>Eukaryota</taxon>
        <taxon>Metazoa</taxon>
        <taxon>Spiralia</taxon>
        <taxon>Lophotrochozoa</taxon>
        <taxon>Mollusca</taxon>
        <taxon>Gastropoda</taxon>
        <taxon>Heterobranchia</taxon>
        <taxon>Euthyneura</taxon>
        <taxon>Panpulmonata</taxon>
        <taxon>Eupulmonata</taxon>
        <taxon>Stylommatophora</taxon>
        <taxon>Helicina</taxon>
        <taxon>Helicoidea</taxon>
        <taxon>Geomitridae</taxon>
        <taxon>Candidula</taxon>
    </lineage>
</organism>
<dbReference type="AlphaFoldDB" id="A0A8S3YLA0"/>
<feature type="compositionally biased region" description="Polar residues" evidence="1">
    <location>
        <begin position="28"/>
        <end position="41"/>
    </location>
</feature>
<evidence type="ECO:0000313" key="2">
    <source>
        <dbReference type="EMBL" id="CAG5117877.1"/>
    </source>
</evidence>
<name>A0A8S3YLA0_9EUPU</name>